<evidence type="ECO:0000256" key="7">
    <source>
        <dbReference type="ARBA" id="ARBA00048258"/>
    </source>
</evidence>
<dbReference type="InterPro" id="IPR014729">
    <property type="entry name" value="Rossmann-like_a/b/a_fold"/>
</dbReference>
<comment type="function">
    <text evidence="8">Catalyzes the condensation of pantoate with beta-alanine in an ATP-dependent reaction via a pantoyl-adenylate intermediate.</text>
</comment>
<dbReference type="FunFam" id="3.30.1300.10:FF:000001">
    <property type="entry name" value="Pantothenate synthetase"/>
    <property type="match status" value="1"/>
</dbReference>
<sequence length="282" mass="30747">MRTVHSLKELRSILRSMRQQGKTIGLVPTMGNLHEGHISLVRKAAEAADVVVTSIFVNPMQFGASEDLDTYPRTLAEDQDMLAAAGNTLVFAPSADEIYPEGLARQTKVVVPEVSEGHCGASRPGHFEGVATVVTMLFNMVQPDIAVFGEKDFQQLAVIRKLTRDLLIPTEIVGAPTVREDDGLAKSSRNGYLSMQERAVAPVVYQTLTNIAAQLEQGRTDHNELEREATEALAQAGLRPDYFNIVNSHTLKPASPADQEITLLVAAFLGTTRLIDNLCVTR</sequence>
<organism evidence="10 11">
    <name type="scientific">Marinobacter excellens HL-55</name>
    <dbReference type="NCBI Taxonomy" id="1305731"/>
    <lineage>
        <taxon>Bacteria</taxon>
        <taxon>Pseudomonadati</taxon>
        <taxon>Pseudomonadota</taxon>
        <taxon>Gammaproteobacteria</taxon>
        <taxon>Pseudomonadales</taxon>
        <taxon>Marinobacteraceae</taxon>
        <taxon>Marinobacter</taxon>
    </lineage>
</organism>
<evidence type="ECO:0000256" key="1">
    <source>
        <dbReference type="ARBA" id="ARBA00004990"/>
    </source>
</evidence>
<comment type="subunit">
    <text evidence="8">Homodimer.</text>
</comment>
<evidence type="ECO:0000313" key="11">
    <source>
        <dbReference type="Proteomes" id="UP000050416"/>
    </source>
</evidence>
<feature type="binding site" evidence="8">
    <location>
        <position position="155"/>
    </location>
    <ligand>
        <name>(R)-pantoate</name>
        <dbReference type="ChEBI" id="CHEBI:15980"/>
    </ligand>
</feature>
<gene>
    <name evidence="8 10" type="primary">panC</name>
    <name evidence="10" type="ORF">HLUCCX14_14605</name>
</gene>
<dbReference type="InterPro" id="IPR003721">
    <property type="entry name" value="Pantoate_ligase"/>
</dbReference>
<dbReference type="CDD" id="cd00560">
    <property type="entry name" value="PanC"/>
    <property type="match status" value="1"/>
</dbReference>
<dbReference type="HAMAP" id="MF_00158">
    <property type="entry name" value="PanC"/>
    <property type="match status" value="1"/>
</dbReference>
<comment type="pathway">
    <text evidence="1 8">Cofactor biosynthesis; (R)-pantothenate biosynthesis; (R)-pantothenate from (R)-pantoate and beta-alanine: step 1/1.</text>
</comment>
<dbReference type="UniPathway" id="UPA00028">
    <property type="reaction ID" value="UER00005"/>
</dbReference>
<keyword evidence="9" id="KW-0175">Coiled coil</keyword>
<proteinExistence type="inferred from homology"/>
<feature type="active site" description="Proton donor" evidence="8">
    <location>
        <position position="37"/>
    </location>
</feature>
<protein>
    <recommendedName>
        <fullName evidence="8">Pantothenate synthetase</fullName>
        <shortName evidence="8">PS</shortName>
        <ecNumber evidence="8">6.3.2.1</ecNumber>
    </recommendedName>
    <alternativeName>
        <fullName evidence="8">Pantoate--beta-alanine ligase</fullName>
    </alternativeName>
    <alternativeName>
        <fullName evidence="8">Pantoate-activating enzyme</fullName>
    </alternativeName>
</protein>
<dbReference type="NCBIfam" id="TIGR00018">
    <property type="entry name" value="panC"/>
    <property type="match status" value="1"/>
</dbReference>
<reference evidence="10 11" key="1">
    <citation type="submission" date="2015-09" db="EMBL/GenBank/DDBJ databases">
        <title>Identification and resolution of microdiversity through metagenomic sequencing of parallel consortia.</title>
        <authorList>
            <person name="Nelson W.C."/>
            <person name="Romine M.F."/>
            <person name="Lindemann S.R."/>
        </authorList>
    </citation>
    <scope>NUCLEOTIDE SEQUENCE [LARGE SCALE GENOMIC DNA]</scope>
    <source>
        <strain evidence="10">HL-55</strain>
    </source>
</reference>
<dbReference type="GO" id="GO:0005524">
    <property type="term" value="F:ATP binding"/>
    <property type="evidence" value="ECO:0007669"/>
    <property type="project" value="UniProtKB-KW"/>
</dbReference>
<evidence type="ECO:0000256" key="3">
    <source>
        <dbReference type="ARBA" id="ARBA00022598"/>
    </source>
</evidence>
<feature type="binding site" evidence="8">
    <location>
        <begin position="149"/>
        <end position="152"/>
    </location>
    <ligand>
        <name>ATP</name>
        <dbReference type="ChEBI" id="CHEBI:30616"/>
    </ligand>
</feature>
<dbReference type="EMBL" id="LJZQ01000027">
    <property type="protein sequence ID" value="KPQ27508.1"/>
    <property type="molecule type" value="Genomic_DNA"/>
</dbReference>
<name>A0A0P7YB90_9GAMM</name>
<dbReference type="Proteomes" id="UP000050416">
    <property type="component" value="Unassembled WGS sequence"/>
</dbReference>
<accession>A0A0P7YB90</accession>
<evidence type="ECO:0000256" key="9">
    <source>
        <dbReference type="SAM" id="Coils"/>
    </source>
</evidence>
<comment type="subcellular location">
    <subcellularLocation>
        <location evidence="8">Cytoplasm</location>
    </subcellularLocation>
</comment>
<dbReference type="PANTHER" id="PTHR21299:SF1">
    <property type="entry name" value="PANTOATE--BETA-ALANINE LIGASE"/>
    <property type="match status" value="1"/>
</dbReference>
<keyword evidence="6 8" id="KW-0067">ATP-binding</keyword>
<evidence type="ECO:0000256" key="2">
    <source>
        <dbReference type="ARBA" id="ARBA00009256"/>
    </source>
</evidence>
<comment type="similarity">
    <text evidence="2 8">Belongs to the pantothenate synthetase family.</text>
</comment>
<keyword evidence="8" id="KW-0963">Cytoplasm</keyword>
<comment type="miscellaneous">
    <text evidence="8">The reaction proceeds by a bi uni uni bi ping pong mechanism.</text>
</comment>
<feature type="binding site" evidence="8">
    <location>
        <position position="61"/>
    </location>
    <ligand>
        <name>beta-alanine</name>
        <dbReference type="ChEBI" id="CHEBI:57966"/>
    </ligand>
</feature>
<dbReference type="Gene3D" id="3.30.1300.10">
    <property type="entry name" value="Pantoate-beta-alanine ligase, C-terminal domain"/>
    <property type="match status" value="1"/>
</dbReference>
<feature type="binding site" evidence="8">
    <location>
        <begin position="186"/>
        <end position="189"/>
    </location>
    <ligand>
        <name>ATP</name>
        <dbReference type="ChEBI" id="CHEBI:30616"/>
    </ligand>
</feature>
<feature type="binding site" evidence="8">
    <location>
        <position position="61"/>
    </location>
    <ligand>
        <name>(R)-pantoate</name>
        <dbReference type="ChEBI" id="CHEBI:15980"/>
    </ligand>
</feature>
<feature type="binding site" evidence="8">
    <location>
        <begin position="30"/>
        <end position="37"/>
    </location>
    <ligand>
        <name>ATP</name>
        <dbReference type="ChEBI" id="CHEBI:30616"/>
    </ligand>
</feature>
<evidence type="ECO:0000313" key="10">
    <source>
        <dbReference type="EMBL" id="KPQ27508.1"/>
    </source>
</evidence>
<dbReference type="Pfam" id="PF02569">
    <property type="entry name" value="Pantoate_ligase"/>
    <property type="match status" value="1"/>
</dbReference>
<keyword evidence="4 8" id="KW-0566">Pantothenate biosynthesis</keyword>
<comment type="catalytic activity">
    <reaction evidence="7 8">
        <text>(R)-pantoate + beta-alanine + ATP = (R)-pantothenate + AMP + diphosphate + H(+)</text>
        <dbReference type="Rhea" id="RHEA:10912"/>
        <dbReference type="ChEBI" id="CHEBI:15378"/>
        <dbReference type="ChEBI" id="CHEBI:15980"/>
        <dbReference type="ChEBI" id="CHEBI:29032"/>
        <dbReference type="ChEBI" id="CHEBI:30616"/>
        <dbReference type="ChEBI" id="CHEBI:33019"/>
        <dbReference type="ChEBI" id="CHEBI:57966"/>
        <dbReference type="ChEBI" id="CHEBI:456215"/>
        <dbReference type="EC" id="6.3.2.1"/>
    </reaction>
</comment>
<dbReference type="OrthoDB" id="9773087at2"/>
<dbReference type="STRING" id="1305731.GCA_000934705_02476"/>
<evidence type="ECO:0000256" key="8">
    <source>
        <dbReference type="HAMAP-Rule" id="MF_00158"/>
    </source>
</evidence>
<evidence type="ECO:0000256" key="5">
    <source>
        <dbReference type="ARBA" id="ARBA00022741"/>
    </source>
</evidence>
<dbReference type="GO" id="GO:0005829">
    <property type="term" value="C:cytosol"/>
    <property type="evidence" value="ECO:0007669"/>
    <property type="project" value="TreeGrafter"/>
</dbReference>
<comment type="caution">
    <text evidence="10">The sequence shown here is derived from an EMBL/GenBank/DDBJ whole genome shotgun (WGS) entry which is preliminary data.</text>
</comment>
<dbReference type="FunFam" id="3.40.50.620:FF:000013">
    <property type="entry name" value="Pantothenate synthetase"/>
    <property type="match status" value="1"/>
</dbReference>
<dbReference type="GO" id="GO:0015940">
    <property type="term" value="P:pantothenate biosynthetic process"/>
    <property type="evidence" value="ECO:0007669"/>
    <property type="project" value="UniProtKB-UniRule"/>
</dbReference>
<dbReference type="PANTHER" id="PTHR21299">
    <property type="entry name" value="CYTIDYLATE KINASE/PANTOATE-BETA-ALANINE LIGASE"/>
    <property type="match status" value="1"/>
</dbReference>
<dbReference type="PATRIC" id="fig|1305731.5.peg.1679"/>
<dbReference type="AlphaFoldDB" id="A0A0P7YB90"/>
<dbReference type="InterPro" id="IPR042176">
    <property type="entry name" value="Pantoate_ligase_C"/>
</dbReference>
<dbReference type="SUPFAM" id="SSF52374">
    <property type="entry name" value="Nucleotidylyl transferase"/>
    <property type="match status" value="1"/>
</dbReference>
<keyword evidence="5 8" id="KW-0547">Nucleotide-binding</keyword>
<dbReference type="GO" id="GO:0004592">
    <property type="term" value="F:pantoate-beta-alanine ligase activity"/>
    <property type="evidence" value="ECO:0007669"/>
    <property type="project" value="UniProtKB-UniRule"/>
</dbReference>
<keyword evidence="3 8" id="KW-0436">Ligase</keyword>
<feature type="binding site" evidence="8">
    <location>
        <position position="178"/>
    </location>
    <ligand>
        <name>ATP</name>
        <dbReference type="ChEBI" id="CHEBI:30616"/>
    </ligand>
</feature>
<feature type="coiled-coil region" evidence="9">
    <location>
        <begin position="208"/>
        <end position="235"/>
    </location>
</feature>
<dbReference type="EC" id="6.3.2.1" evidence="8"/>
<evidence type="ECO:0000256" key="6">
    <source>
        <dbReference type="ARBA" id="ARBA00022840"/>
    </source>
</evidence>
<dbReference type="Gene3D" id="3.40.50.620">
    <property type="entry name" value="HUPs"/>
    <property type="match status" value="1"/>
</dbReference>
<evidence type="ECO:0000256" key="4">
    <source>
        <dbReference type="ARBA" id="ARBA00022655"/>
    </source>
</evidence>